<protein>
    <submittedName>
        <fullName evidence="4">Helix-turn-helix protein</fullName>
    </submittedName>
</protein>
<dbReference type="OrthoDB" id="4724865at2"/>
<comment type="caution">
    <text evidence="4">The sequence shown here is derived from an EMBL/GenBank/DDBJ whole genome shotgun (WGS) entry which is preliminary data.</text>
</comment>
<proteinExistence type="predicted"/>
<dbReference type="InterPro" id="IPR001387">
    <property type="entry name" value="Cro/C1-type_HTH"/>
</dbReference>
<feature type="region of interest" description="Disordered" evidence="2">
    <location>
        <begin position="1"/>
        <end position="25"/>
    </location>
</feature>
<evidence type="ECO:0000313" key="4">
    <source>
        <dbReference type="EMBL" id="PXX53901.1"/>
    </source>
</evidence>
<accession>A0A318K128</accession>
<gene>
    <name evidence="4" type="ORF">DFR70_12622</name>
</gene>
<dbReference type="PANTHER" id="PTHR46797:SF1">
    <property type="entry name" value="METHYLPHOSPHONATE SYNTHASE"/>
    <property type="match status" value="1"/>
</dbReference>
<dbReference type="EMBL" id="QJKF01000026">
    <property type="protein sequence ID" value="PXX53901.1"/>
    <property type="molecule type" value="Genomic_DNA"/>
</dbReference>
<dbReference type="RefSeq" id="WP_110293965.1">
    <property type="nucleotide sequence ID" value="NZ_QJKF01000026.1"/>
</dbReference>
<dbReference type="Proteomes" id="UP000247569">
    <property type="component" value="Unassembled WGS sequence"/>
</dbReference>
<feature type="compositionally biased region" description="Basic and acidic residues" evidence="2">
    <location>
        <begin position="16"/>
        <end position="25"/>
    </location>
</feature>
<keyword evidence="1" id="KW-0238">DNA-binding</keyword>
<dbReference type="SMART" id="SM00530">
    <property type="entry name" value="HTH_XRE"/>
    <property type="match status" value="2"/>
</dbReference>
<dbReference type="Gene3D" id="1.10.260.40">
    <property type="entry name" value="lambda repressor-like DNA-binding domains"/>
    <property type="match status" value="2"/>
</dbReference>
<evidence type="ECO:0000313" key="5">
    <source>
        <dbReference type="Proteomes" id="UP000247569"/>
    </source>
</evidence>
<dbReference type="PROSITE" id="PS50943">
    <property type="entry name" value="HTH_CROC1"/>
    <property type="match status" value="2"/>
</dbReference>
<dbReference type="GO" id="GO:0003700">
    <property type="term" value="F:DNA-binding transcription factor activity"/>
    <property type="evidence" value="ECO:0007669"/>
    <property type="project" value="TreeGrafter"/>
</dbReference>
<dbReference type="PANTHER" id="PTHR46797">
    <property type="entry name" value="HTH-TYPE TRANSCRIPTIONAL REGULATOR"/>
    <property type="match status" value="1"/>
</dbReference>
<dbReference type="InterPro" id="IPR010982">
    <property type="entry name" value="Lambda_DNA-bd_dom_sf"/>
</dbReference>
<dbReference type="CDD" id="cd00093">
    <property type="entry name" value="HTH_XRE"/>
    <property type="match status" value="2"/>
</dbReference>
<evidence type="ECO:0000259" key="3">
    <source>
        <dbReference type="PROSITE" id="PS50943"/>
    </source>
</evidence>
<feature type="domain" description="HTH cro/C1-type" evidence="3">
    <location>
        <begin position="82"/>
        <end position="136"/>
    </location>
</feature>
<feature type="domain" description="HTH cro/C1-type" evidence="3">
    <location>
        <begin position="30"/>
        <end position="72"/>
    </location>
</feature>
<dbReference type="GO" id="GO:0005829">
    <property type="term" value="C:cytosol"/>
    <property type="evidence" value="ECO:0007669"/>
    <property type="project" value="TreeGrafter"/>
</dbReference>
<dbReference type="SUPFAM" id="SSF47413">
    <property type="entry name" value="lambda repressor-like DNA-binding domains"/>
    <property type="match status" value="2"/>
</dbReference>
<dbReference type="GO" id="GO:0003677">
    <property type="term" value="F:DNA binding"/>
    <property type="evidence" value="ECO:0007669"/>
    <property type="project" value="UniProtKB-KW"/>
</dbReference>
<dbReference type="InterPro" id="IPR050807">
    <property type="entry name" value="TransReg_Diox_bact_type"/>
</dbReference>
<dbReference type="Pfam" id="PF01381">
    <property type="entry name" value="HTH_3"/>
    <property type="match status" value="2"/>
</dbReference>
<sequence>MTRRVTRGFDPAALRHARETHPNPDLRRRAELARAAEIGIATLQQWEAGQKSPSVHLLFRVAQVLGVPMEQLVPIPREQRFLRDWRVLRGWLESDLAARTGISGSSIGRLEEGSATLTEENAARLADALGITTAEVRASYDRTRTRAIGAPA</sequence>
<evidence type="ECO:0000256" key="2">
    <source>
        <dbReference type="SAM" id="MobiDB-lite"/>
    </source>
</evidence>
<keyword evidence="5" id="KW-1185">Reference proteome</keyword>
<reference evidence="4 5" key="1">
    <citation type="submission" date="2018-05" db="EMBL/GenBank/DDBJ databases">
        <title>Genomic Encyclopedia of Type Strains, Phase IV (KMG-IV): sequencing the most valuable type-strain genomes for metagenomic binning, comparative biology and taxonomic classification.</title>
        <authorList>
            <person name="Goeker M."/>
        </authorList>
    </citation>
    <scope>NUCLEOTIDE SEQUENCE [LARGE SCALE GENOMIC DNA]</scope>
    <source>
        <strain evidence="4 5">DSM 44704</strain>
    </source>
</reference>
<evidence type="ECO:0000256" key="1">
    <source>
        <dbReference type="ARBA" id="ARBA00023125"/>
    </source>
</evidence>
<organism evidence="4 5">
    <name type="scientific">Nocardia tenerifensis</name>
    <dbReference type="NCBI Taxonomy" id="228006"/>
    <lineage>
        <taxon>Bacteria</taxon>
        <taxon>Bacillati</taxon>
        <taxon>Actinomycetota</taxon>
        <taxon>Actinomycetes</taxon>
        <taxon>Mycobacteriales</taxon>
        <taxon>Nocardiaceae</taxon>
        <taxon>Nocardia</taxon>
    </lineage>
</organism>
<name>A0A318K128_9NOCA</name>
<dbReference type="AlphaFoldDB" id="A0A318K128"/>